<evidence type="ECO:0000313" key="2">
    <source>
        <dbReference type="Proteomes" id="UP000261032"/>
    </source>
</evidence>
<accession>A0A3E3EFM0</accession>
<protein>
    <submittedName>
        <fullName evidence="1">Uncharacterized protein</fullName>
    </submittedName>
</protein>
<comment type="caution">
    <text evidence="1">The sequence shown here is derived from an EMBL/GenBank/DDBJ whole genome shotgun (WGS) entry which is preliminary data.</text>
</comment>
<dbReference type="Proteomes" id="UP000261032">
    <property type="component" value="Unassembled WGS sequence"/>
</dbReference>
<reference evidence="1 2" key="1">
    <citation type="submission" date="2018-08" db="EMBL/GenBank/DDBJ databases">
        <title>A genome reference for cultivated species of the human gut microbiota.</title>
        <authorList>
            <person name="Zou Y."/>
            <person name="Xue W."/>
            <person name="Luo G."/>
        </authorList>
    </citation>
    <scope>NUCLEOTIDE SEQUENCE [LARGE SCALE GENOMIC DNA]</scope>
    <source>
        <strain evidence="1 2">OM06-4</strain>
    </source>
</reference>
<name>A0A3E3EFM0_9FIRM</name>
<proteinExistence type="predicted"/>
<gene>
    <name evidence="1" type="ORF">DXB93_04100</name>
</gene>
<evidence type="ECO:0000313" key="1">
    <source>
        <dbReference type="EMBL" id="RGD86700.1"/>
    </source>
</evidence>
<dbReference type="AlphaFoldDB" id="A0A3E3EFM0"/>
<sequence length="182" mass="19455">MAKYLDQTGVTTLWGKIKEKFVLKDGNKVLSTNDYTTAEKQKLGAIATGAQVNVIENVSVNGSALPVTTKGVNVTVPTKVSQVTNDSGFQTASQVSSAITKAVEGIASGFKYSVVDALPQTGKSDTIYLKANSGSGQNIYDEFIWVNSKWEQLGTKQIDLSGYMKKTDMVALTTSEIDAICV</sequence>
<organism evidence="1 2">
    <name type="scientific">Thomasclavelia ramosa</name>
    <dbReference type="NCBI Taxonomy" id="1547"/>
    <lineage>
        <taxon>Bacteria</taxon>
        <taxon>Bacillati</taxon>
        <taxon>Bacillota</taxon>
        <taxon>Erysipelotrichia</taxon>
        <taxon>Erysipelotrichales</taxon>
        <taxon>Coprobacillaceae</taxon>
        <taxon>Thomasclavelia</taxon>
    </lineage>
</organism>
<dbReference type="EMBL" id="QUSL01000004">
    <property type="protein sequence ID" value="RGD86700.1"/>
    <property type="molecule type" value="Genomic_DNA"/>
</dbReference>